<evidence type="ECO:0000256" key="1">
    <source>
        <dbReference type="SAM" id="MobiDB-lite"/>
    </source>
</evidence>
<reference evidence="2" key="1">
    <citation type="submission" date="2018-05" db="EMBL/GenBank/DDBJ databases">
        <authorList>
            <person name="Lanie J.A."/>
            <person name="Ng W.-L."/>
            <person name="Kazmierczak K.M."/>
            <person name="Andrzejewski T.M."/>
            <person name="Davidsen T.M."/>
            <person name="Wayne K.J."/>
            <person name="Tettelin H."/>
            <person name="Glass J.I."/>
            <person name="Rusch D."/>
            <person name="Podicherti R."/>
            <person name="Tsui H.-C.T."/>
            <person name="Winkler M.E."/>
        </authorList>
    </citation>
    <scope>NUCLEOTIDE SEQUENCE</scope>
</reference>
<name>A0A382HD55_9ZZZZ</name>
<dbReference type="EMBL" id="UINC01060169">
    <property type="protein sequence ID" value="SVB84391.1"/>
    <property type="molecule type" value="Genomic_DNA"/>
</dbReference>
<organism evidence="2">
    <name type="scientific">marine metagenome</name>
    <dbReference type="NCBI Taxonomy" id="408172"/>
    <lineage>
        <taxon>unclassified sequences</taxon>
        <taxon>metagenomes</taxon>
        <taxon>ecological metagenomes</taxon>
    </lineage>
</organism>
<protein>
    <submittedName>
        <fullName evidence="2">Uncharacterized protein</fullName>
    </submittedName>
</protein>
<evidence type="ECO:0000313" key="2">
    <source>
        <dbReference type="EMBL" id="SVB84391.1"/>
    </source>
</evidence>
<dbReference type="PROSITE" id="PS51257">
    <property type="entry name" value="PROKAR_LIPOPROTEIN"/>
    <property type="match status" value="1"/>
</dbReference>
<sequence>MKRTFLVLLQVLIIFSCEDDKDSNTKNNNGGNGENNGGNGENGTVYDCTDPDATNYNPDATVDDGSCEYAAANVVVGISFSSGDCNSCNTSTGGEGLRGVCYNCYQIVLDYSVENIGDATANNVRIRFKVEYKPVTNLTHAQTNWYSDVIDLNTINSGATTSGSIVALDYNYYDGTHLLTYQDVRVYLNQLSFDG</sequence>
<gene>
    <name evidence="2" type="ORF">METZ01_LOCUS237245</name>
</gene>
<feature type="compositionally biased region" description="Gly residues" evidence="1">
    <location>
        <begin position="30"/>
        <end position="41"/>
    </location>
</feature>
<accession>A0A382HD55</accession>
<dbReference type="AlphaFoldDB" id="A0A382HD55"/>
<feature type="region of interest" description="Disordered" evidence="1">
    <location>
        <begin position="24"/>
        <end position="44"/>
    </location>
</feature>
<proteinExistence type="predicted"/>